<organism evidence="2 3">
    <name type="scientific">Butyrivibrio hungatei</name>
    <dbReference type="NCBI Taxonomy" id="185008"/>
    <lineage>
        <taxon>Bacteria</taxon>
        <taxon>Bacillati</taxon>
        <taxon>Bacillota</taxon>
        <taxon>Clostridia</taxon>
        <taxon>Lachnospirales</taxon>
        <taxon>Lachnospiraceae</taxon>
        <taxon>Butyrivibrio</taxon>
    </lineage>
</organism>
<reference evidence="3" key="1">
    <citation type="submission" date="2016-10" db="EMBL/GenBank/DDBJ databases">
        <authorList>
            <person name="Varghese N."/>
            <person name="Submissions S."/>
        </authorList>
    </citation>
    <scope>NUCLEOTIDE SEQUENCE [LARGE SCALE GENOMIC DNA]</scope>
    <source>
        <strain evidence="3">XBD2006</strain>
    </source>
</reference>
<dbReference type="Proteomes" id="UP000183047">
    <property type="component" value="Unassembled WGS sequence"/>
</dbReference>
<proteinExistence type="predicted"/>
<dbReference type="RefSeq" id="WP_074461790.1">
    <property type="nucleotide sequence ID" value="NZ_FMUR01000006.1"/>
</dbReference>
<dbReference type="OrthoDB" id="9796740at2"/>
<feature type="region of interest" description="Disordered" evidence="1">
    <location>
        <begin position="120"/>
        <end position="141"/>
    </location>
</feature>
<gene>
    <name evidence="2" type="ORF">SAMN02910451_01090</name>
</gene>
<dbReference type="STRING" id="185008.bhn_I2455"/>
<dbReference type="AlphaFoldDB" id="A0A1G5CF79"/>
<evidence type="ECO:0008006" key="4">
    <source>
        <dbReference type="Google" id="ProtNLM"/>
    </source>
</evidence>
<evidence type="ECO:0000313" key="3">
    <source>
        <dbReference type="Proteomes" id="UP000183047"/>
    </source>
</evidence>
<sequence>MAGFDISGVNATGITEYAMRESKNASTEALKNKLEQTNEKSSDDELWAACKGFESYFLEQIFKEMQKSVDALKPEKSDNSTSTLVDFFKDQTLQDVCATSVDKQSNGFAQMLYENLKRNYDIPEAPAENNSEPGTEASSET</sequence>
<name>A0A1G5CF79_9FIRM</name>
<keyword evidence="3" id="KW-1185">Reference proteome</keyword>
<dbReference type="EMBL" id="FMUR01000006">
    <property type="protein sequence ID" value="SCY00938.1"/>
    <property type="molecule type" value="Genomic_DNA"/>
</dbReference>
<accession>A0A1G5CF79</accession>
<evidence type="ECO:0000256" key="1">
    <source>
        <dbReference type="SAM" id="MobiDB-lite"/>
    </source>
</evidence>
<protein>
    <recommendedName>
        <fullName evidence="4">Flagellar protein FlgJ</fullName>
    </recommendedName>
</protein>
<evidence type="ECO:0000313" key="2">
    <source>
        <dbReference type="EMBL" id="SCY00938.1"/>
    </source>
</evidence>
<feature type="compositionally biased region" description="Polar residues" evidence="1">
    <location>
        <begin position="128"/>
        <end position="141"/>
    </location>
</feature>